<dbReference type="Proteomes" id="UP000283523">
    <property type="component" value="Unassembled WGS sequence"/>
</dbReference>
<dbReference type="AlphaFoldDB" id="A0A418LVK1"/>
<evidence type="ECO:0000313" key="2">
    <source>
        <dbReference type="EMBL" id="RIV17268.1"/>
    </source>
</evidence>
<keyword evidence="2" id="KW-0378">Hydrolase</keyword>
<reference evidence="2 3" key="1">
    <citation type="submission" date="2018-08" db="EMBL/GenBank/DDBJ databases">
        <title>Fibrisoma montanum sp. nov., isolated from Danxia mountain soil.</title>
        <authorList>
            <person name="Huang Y."/>
        </authorList>
    </citation>
    <scope>NUCLEOTIDE SEQUENCE [LARGE SCALE GENOMIC DNA]</scope>
    <source>
        <strain evidence="2 3">HYT19</strain>
    </source>
</reference>
<evidence type="ECO:0000313" key="3">
    <source>
        <dbReference type="Proteomes" id="UP000283523"/>
    </source>
</evidence>
<protein>
    <submittedName>
        <fullName evidence="2">Class A beta-lactamase-related serine hydrolase</fullName>
    </submittedName>
</protein>
<dbReference type="PANTHER" id="PTHR46825:SF12">
    <property type="entry name" value="PENICILLIN-BINDING PROTEIN 4"/>
    <property type="match status" value="1"/>
</dbReference>
<comment type="caution">
    <text evidence="2">The sequence shown here is derived from an EMBL/GenBank/DDBJ whole genome shotgun (WGS) entry which is preliminary data.</text>
</comment>
<dbReference type="EMBL" id="QXED01000021">
    <property type="protein sequence ID" value="RIV17268.1"/>
    <property type="molecule type" value="Genomic_DNA"/>
</dbReference>
<gene>
    <name evidence="2" type="ORF">DYU11_32635</name>
</gene>
<dbReference type="OrthoDB" id="9797709at2"/>
<dbReference type="InterPro" id="IPR001466">
    <property type="entry name" value="Beta-lactam-related"/>
</dbReference>
<feature type="domain" description="Beta-lactamase-related" evidence="1">
    <location>
        <begin position="35"/>
        <end position="353"/>
    </location>
</feature>
<dbReference type="PANTHER" id="PTHR46825">
    <property type="entry name" value="D-ALANYL-D-ALANINE-CARBOXYPEPTIDASE/ENDOPEPTIDASE AMPH"/>
    <property type="match status" value="1"/>
</dbReference>
<sequence>MQSYGQSKSALTSQRLENRLIPITKAGADSGSYQTIYERMKALNVPGVSIAVFDGGQIRWAKGYGLSDKSQAKPVDTATLFQAASISKPVTTVTTFRLIEAKTLSLDEDVNQKLRRWKVPENEYTTKEKVTVRRLVSHMAGLTVHGFAGYNPADKLPTVENILNGTPPANSSPVRVKETPGEKETYSGGGFTVLQLLLEDVTGKSFGALAEEMVLQPVGMKHSTFSLPLPSDKASRAAKGYEETGDMVDGGYHVYPELAAAGLWSTPSDLARFMINVSDSYRADKGILRQATVRQMLVKIPQAGGLGFGVDGSGETLRFRHSGGNAGFSCYAVAFAETGRGVVVMTNSDNGTPLIHELVRAITREYQWPTMWPKE</sequence>
<name>A0A418LVK1_9BACT</name>
<dbReference type="GO" id="GO:0016787">
    <property type="term" value="F:hydrolase activity"/>
    <property type="evidence" value="ECO:0007669"/>
    <property type="project" value="UniProtKB-KW"/>
</dbReference>
<accession>A0A418LVK1</accession>
<dbReference type="RefSeq" id="WP_119671969.1">
    <property type="nucleotide sequence ID" value="NZ_QXED01000021.1"/>
</dbReference>
<dbReference type="InterPro" id="IPR050491">
    <property type="entry name" value="AmpC-like"/>
</dbReference>
<evidence type="ECO:0000259" key="1">
    <source>
        <dbReference type="Pfam" id="PF00144"/>
    </source>
</evidence>
<proteinExistence type="predicted"/>
<dbReference type="InterPro" id="IPR012338">
    <property type="entry name" value="Beta-lactam/transpept-like"/>
</dbReference>
<dbReference type="Pfam" id="PF00144">
    <property type="entry name" value="Beta-lactamase"/>
    <property type="match status" value="1"/>
</dbReference>
<dbReference type="SUPFAM" id="SSF56601">
    <property type="entry name" value="beta-lactamase/transpeptidase-like"/>
    <property type="match status" value="1"/>
</dbReference>
<organism evidence="2 3">
    <name type="scientific">Fibrisoma montanum</name>
    <dbReference type="NCBI Taxonomy" id="2305895"/>
    <lineage>
        <taxon>Bacteria</taxon>
        <taxon>Pseudomonadati</taxon>
        <taxon>Bacteroidota</taxon>
        <taxon>Cytophagia</taxon>
        <taxon>Cytophagales</taxon>
        <taxon>Spirosomataceae</taxon>
        <taxon>Fibrisoma</taxon>
    </lineage>
</organism>
<dbReference type="Gene3D" id="3.40.710.10">
    <property type="entry name" value="DD-peptidase/beta-lactamase superfamily"/>
    <property type="match status" value="1"/>
</dbReference>
<keyword evidence="3" id="KW-1185">Reference proteome</keyword>